<protein>
    <submittedName>
        <fullName evidence="2">Uncharacterized protein</fullName>
    </submittedName>
</protein>
<evidence type="ECO:0000313" key="2">
    <source>
        <dbReference type="EMBL" id="MBT1444268.1"/>
    </source>
</evidence>
<keyword evidence="1" id="KW-0472">Membrane</keyword>
<dbReference type="Proteomes" id="UP001195903">
    <property type="component" value="Unassembled WGS sequence"/>
</dbReference>
<reference evidence="2 3" key="1">
    <citation type="submission" date="2021-05" db="EMBL/GenBank/DDBJ databases">
        <title>Shewanella sp. JM162201.</title>
        <authorList>
            <person name="Xu S."/>
            <person name="Li A."/>
        </authorList>
    </citation>
    <scope>NUCLEOTIDE SEQUENCE [LARGE SCALE GENOMIC DNA]</scope>
    <source>
        <strain evidence="2 3">JM162201</strain>
    </source>
</reference>
<feature type="transmembrane region" description="Helical" evidence="1">
    <location>
        <begin position="12"/>
        <end position="31"/>
    </location>
</feature>
<evidence type="ECO:0000313" key="3">
    <source>
        <dbReference type="Proteomes" id="UP001195903"/>
    </source>
</evidence>
<name>A0ABS5V5E3_9GAMM</name>
<comment type="caution">
    <text evidence="2">The sequence shown here is derived from an EMBL/GenBank/DDBJ whole genome shotgun (WGS) entry which is preliminary data.</text>
</comment>
<keyword evidence="1" id="KW-0812">Transmembrane</keyword>
<accession>A0ABS5V5E3</accession>
<feature type="transmembrane region" description="Helical" evidence="1">
    <location>
        <begin position="37"/>
        <end position="58"/>
    </location>
</feature>
<keyword evidence="3" id="KW-1185">Reference proteome</keyword>
<keyword evidence="1" id="KW-1133">Transmembrane helix</keyword>
<dbReference type="EMBL" id="JAHEPS010000002">
    <property type="protein sequence ID" value="MBT1444268.1"/>
    <property type="molecule type" value="Genomic_DNA"/>
</dbReference>
<feature type="transmembrane region" description="Helical" evidence="1">
    <location>
        <begin position="70"/>
        <end position="90"/>
    </location>
</feature>
<sequence>MFPYPEAYRNAIPPLLTALIVAWAIIGRALTGSGNPVFYYPLLMMYPAILISHIWLIWHADGFKRLDQAFYGLVHGILAFVVWTFAIMHLRDAGLQ</sequence>
<organism evidence="2 3">
    <name type="scientific">Shewanella jiangmenensis</name>
    <dbReference type="NCBI Taxonomy" id="2837387"/>
    <lineage>
        <taxon>Bacteria</taxon>
        <taxon>Pseudomonadati</taxon>
        <taxon>Pseudomonadota</taxon>
        <taxon>Gammaproteobacteria</taxon>
        <taxon>Alteromonadales</taxon>
        <taxon>Shewanellaceae</taxon>
        <taxon>Shewanella</taxon>
    </lineage>
</organism>
<gene>
    <name evidence="2" type="ORF">KJI95_06980</name>
</gene>
<dbReference type="RefSeq" id="WP_214506462.1">
    <property type="nucleotide sequence ID" value="NZ_JAHEPS010000002.1"/>
</dbReference>
<evidence type="ECO:0000256" key="1">
    <source>
        <dbReference type="SAM" id="Phobius"/>
    </source>
</evidence>
<proteinExistence type="predicted"/>